<dbReference type="OrthoDB" id="9795467at2"/>
<keyword evidence="3 4" id="KW-0732">Signal</keyword>
<sequence length="439" mass="49146">MKRIAALMLVLLMILAGCGGLVPKGNDSSDKNNAEKADGKTEIKFWSFWGSDPRKATINKIIDDYNKSQDKVTVKYTYLPWGDIWTKNLAAVAAGNPADVVINDINSTALRGLKNQAEDLTDLAEKDQLEGKFSKELWQASQHEGKVYGIPFNTDTRVLFYNKKMMKEAGLNPDQPPATWDEIKKYGQLMDKKKGNTYENIGFYPFFGGIGADIWLTNANHKNYIDENGKVSIDTQENINTMNWLKKYQDQYGTDTLQKFQAKFDSQQGNPFFTENVGMIIKDQSFATQLDDFAKDIDYGVAPLPAVKEGEEPTSWGGGFVAEVPKGSKHKEAAYDFIKFLTNEKNQQLWAEETFDLVANEKAAQAAGENLSGNKKVAYQAAVDNMKQTILTPVPVTAPEYFNLVNPQLDAIMRGKKSPEDGLKKAQEDLEKLVEQNKK</sequence>
<gene>
    <name evidence="5" type="ORF">ERX27_06935</name>
</gene>
<keyword evidence="2" id="KW-0813">Transport</keyword>
<dbReference type="EMBL" id="SCWA01000011">
    <property type="protein sequence ID" value="TDL96758.1"/>
    <property type="molecule type" value="Genomic_DNA"/>
</dbReference>
<name>A0A4R6BD41_9STAP</name>
<dbReference type="AlphaFoldDB" id="A0A4R6BD41"/>
<dbReference type="SUPFAM" id="SSF53850">
    <property type="entry name" value="Periplasmic binding protein-like II"/>
    <property type="match status" value="1"/>
</dbReference>
<dbReference type="GO" id="GO:0055085">
    <property type="term" value="P:transmembrane transport"/>
    <property type="evidence" value="ECO:0007669"/>
    <property type="project" value="InterPro"/>
</dbReference>
<comment type="similarity">
    <text evidence="1">Belongs to the bacterial solute-binding protein 1 family.</text>
</comment>
<evidence type="ECO:0000256" key="1">
    <source>
        <dbReference type="ARBA" id="ARBA00008520"/>
    </source>
</evidence>
<dbReference type="PANTHER" id="PTHR30061:SF50">
    <property type="entry name" value="MALTOSE_MALTODEXTRIN-BINDING PERIPLASMIC PROTEIN"/>
    <property type="match status" value="1"/>
</dbReference>
<evidence type="ECO:0000256" key="2">
    <source>
        <dbReference type="ARBA" id="ARBA00022448"/>
    </source>
</evidence>
<dbReference type="GO" id="GO:0015768">
    <property type="term" value="P:maltose transport"/>
    <property type="evidence" value="ECO:0007669"/>
    <property type="project" value="TreeGrafter"/>
</dbReference>
<dbReference type="Gene3D" id="3.40.190.10">
    <property type="entry name" value="Periplasmic binding protein-like II"/>
    <property type="match status" value="2"/>
</dbReference>
<dbReference type="GO" id="GO:0055052">
    <property type="term" value="C:ATP-binding cassette (ABC) transporter complex, substrate-binding subunit-containing"/>
    <property type="evidence" value="ECO:0007669"/>
    <property type="project" value="TreeGrafter"/>
</dbReference>
<dbReference type="PROSITE" id="PS01037">
    <property type="entry name" value="SBP_BACTERIAL_1"/>
    <property type="match status" value="1"/>
</dbReference>
<dbReference type="RefSeq" id="WP_133432111.1">
    <property type="nucleotide sequence ID" value="NZ_CP092172.1"/>
</dbReference>
<evidence type="ECO:0000256" key="3">
    <source>
        <dbReference type="ARBA" id="ARBA00022729"/>
    </source>
</evidence>
<evidence type="ECO:0000313" key="6">
    <source>
        <dbReference type="Proteomes" id="UP000295310"/>
    </source>
</evidence>
<feature type="signal peptide" evidence="4">
    <location>
        <begin position="1"/>
        <end position="19"/>
    </location>
</feature>
<reference evidence="5 6" key="1">
    <citation type="submission" date="2019-01" db="EMBL/GenBank/DDBJ databases">
        <title>Draft genome sequences of the type strains of six Macrococcus species.</title>
        <authorList>
            <person name="Mazhar S."/>
            <person name="Altermann E."/>
            <person name="Hill C."/>
            <person name="Mcauliffe O."/>
        </authorList>
    </citation>
    <scope>NUCLEOTIDE SEQUENCE [LARGE SCALE GENOMIC DNA]</scope>
    <source>
        <strain evidence="5 6">CCM4811</strain>
    </source>
</reference>
<dbReference type="InterPro" id="IPR006059">
    <property type="entry name" value="SBP"/>
</dbReference>
<proteinExistence type="inferred from homology"/>
<dbReference type="CDD" id="cd14748">
    <property type="entry name" value="PBP2_UgpB"/>
    <property type="match status" value="1"/>
</dbReference>
<dbReference type="InterPro" id="IPR006061">
    <property type="entry name" value="SBP_1_CS"/>
</dbReference>
<dbReference type="PROSITE" id="PS51257">
    <property type="entry name" value="PROKAR_LIPOPROTEIN"/>
    <property type="match status" value="1"/>
</dbReference>
<organism evidence="5 6">
    <name type="scientific">Macrococcus brunensis</name>
    <dbReference type="NCBI Taxonomy" id="198483"/>
    <lineage>
        <taxon>Bacteria</taxon>
        <taxon>Bacillati</taxon>
        <taxon>Bacillota</taxon>
        <taxon>Bacilli</taxon>
        <taxon>Bacillales</taxon>
        <taxon>Staphylococcaceae</taxon>
        <taxon>Macrococcus</taxon>
    </lineage>
</organism>
<feature type="chain" id="PRO_5039258253" evidence="4">
    <location>
        <begin position="20"/>
        <end position="439"/>
    </location>
</feature>
<comment type="caution">
    <text evidence="5">The sequence shown here is derived from an EMBL/GenBank/DDBJ whole genome shotgun (WGS) entry which is preliminary data.</text>
</comment>
<dbReference type="Pfam" id="PF01547">
    <property type="entry name" value="SBP_bac_1"/>
    <property type="match status" value="1"/>
</dbReference>
<dbReference type="Proteomes" id="UP000295310">
    <property type="component" value="Unassembled WGS sequence"/>
</dbReference>
<evidence type="ECO:0000256" key="4">
    <source>
        <dbReference type="SAM" id="SignalP"/>
    </source>
</evidence>
<accession>A0A4R6BD41</accession>
<evidence type="ECO:0000313" key="5">
    <source>
        <dbReference type="EMBL" id="TDL96758.1"/>
    </source>
</evidence>
<protein>
    <submittedName>
        <fullName evidence="5">ABC transporter substrate-binding protein</fullName>
    </submittedName>
</protein>
<dbReference type="PANTHER" id="PTHR30061">
    <property type="entry name" value="MALTOSE-BINDING PERIPLASMIC PROTEIN"/>
    <property type="match status" value="1"/>
</dbReference>
<dbReference type="GO" id="GO:0042956">
    <property type="term" value="P:maltodextrin transmembrane transport"/>
    <property type="evidence" value="ECO:0007669"/>
    <property type="project" value="TreeGrafter"/>
</dbReference>
<keyword evidence="6" id="KW-1185">Reference proteome</keyword>
<dbReference type="GO" id="GO:1901982">
    <property type="term" value="F:maltose binding"/>
    <property type="evidence" value="ECO:0007669"/>
    <property type="project" value="TreeGrafter"/>
</dbReference>